<dbReference type="Pfam" id="PF01156">
    <property type="entry name" value="IU_nuc_hydro"/>
    <property type="match status" value="1"/>
</dbReference>
<keyword evidence="3" id="KW-0326">Glycosidase</keyword>
<gene>
    <name evidence="5" type="ORF">VNI00_011975</name>
</gene>
<dbReference type="PANTHER" id="PTHR12304:SF56">
    <property type="entry name" value="HYDROLASE, PUTATIVE (AFU_ORTHOLOGUE AFUA_1G11790)-RELATED"/>
    <property type="match status" value="1"/>
</dbReference>
<feature type="domain" description="Inosine/uridine-preferring nucleoside hydrolase" evidence="4">
    <location>
        <begin position="1"/>
        <end position="331"/>
    </location>
</feature>
<evidence type="ECO:0000256" key="1">
    <source>
        <dbReference type="ARBA" id="ARBA00009176"/>
    </source>
</evidence>
<keyword evidence="6" id="KW-1185">Reference proteome</keyword>
<dbReference type="AlphaFoldDB" id="A0AAW0CA76"/>
<keyword evidence="2" id="KW-0378">Hydrolase</keyword>
<protein>
    <recommendedName>
        <fullName evidence="4">Inosine/uridine-preferring nucleoside hydrolase domain-containing protein</fullName>
    </recommendedName>
</protein>
<comment type="similarity">
    <text evidence="1">Belongs to the IUNH family.</text>
</comment>
<name>A0AAW0CA76_9AGAR</name>
<dbReference type="InterPro" id="IPR036452">
    <property type="entry name" value="Ribo_hydro-like"/>
</dbReference>
<evidence type="ECO:0000256" key="3">
    <source>
        <dbReference type="ARBA" id="ARBA00023295"/>
    </source>
</evidence>
<dbReference type="Proteomes" id="UP001383192">
    <property type="component" value="Unassembled WGS sequence"/>
</dbReference>
<dbReference type="GO" id="GO:0006152">
    <property type="term" value="P:purine nucleoside catabolic process"/>
    <property type="evidence" value="ECO:0007669"/>
    <property type="project" value="TreeGrafter"/>
</dbReference>
<evidence type="ECO:0000313" key="6">
    <source>
        <dbReference type="Proteomes" id="UP001383192"/>
    </source>
</evidence>
<proteinExistence type="inferred from homology"/>
<comment type="caution">
    <text evidence="5">The sequence shown here is derived from an EMBL/GenBank/DDBJ whole genome shotgun (WGS) entry which is preliminary data.</text>
</comment>
<dbReference type="InterPro" id="IPR001910">
    <property type="entry name" value="Inosine/uridine_hydrolase_dom"/>
</dbReference>
<evidence type="ECO:0000259" key="4">
    <source>
        <dbReference type="Pfam" id="PF01156"/>
    </source>
</evidence>
<dbReference type="GO" id="GO:0008477">
    <property type="term" value="F:purine nucleosidase activity"/>
    <property type="evidence" value="ECO:0007669"/>
    <property type="project" value="TreeGrafter"/>
</dbReference>
<organism evidence="5 6">
    <name type="scientific">Paramarasmius palmivorus</name>
    <dbReference type="NCBI Taxonomy" id="297713"/>
    <lineage>
        <taxon>Eukaryota</taxon>
        <taxon>Fungi</taxon>
        <taxon>Dikarya</taxon>
        <taxon>Basidiomycota</taxon>
        <taxon>Agaricomycotina</taxon>
        <taxon>Agaricomycetes</taxon>
        <taxon>Agaricomycetidae</taxon>
        <taxon>Agaricales</taxon>
        <taxon>Marasmiineae</taxon>
        <taxon>Marasmiaceae</taxon>
        <taxon>Paramarasmius</taxon>
    </lineage>
</organism>
<evidence type="ECO:0000256" key="2">
    <source>
        <dbReference type="ARBA" id="ARBA00022801"/>
    </source>
</evidence>
<dbReference type="GO" id="GO:0005829">
    <property type="term" value="C:cytosol"/>
    <property type="evidence" value="ECO:0007669"/>
    <property type="project" value="TreeGrafter"/>
</dbReference>
<dbReference type="PANTHER" id="PTHR12304">
    <property type="entry name" value="INOSINE-URIDINE PREFERRING NUCLEOSIDE HYDROLASE"/>
    <property type="match status" value="1"/>
</dbReference>
<dbReference type="InterPro" id="IPR023186">
    <property type="entry name" value="IUNH"/>
</dbReference>
<accession>A0AAW0CA76</accession>
<dbReference type="Gene3D" id="3.90.245.10">
    <property type="entry name" value="Ribonucleoside hydrolase-like"/>
    <property type="match status" value="1"/>
</dbReference>
<reference evidence="5 6" key="1">
    <citation type="submission" date="2024-01" db="EMBL/GenBank/DDBJ databases">
        <title>A draft genome for a cacao thread blight-causing isolate of Paramarasmius palmivorus.</title>
        <authorList>
            <person name="Baruah I.K."/>
            <person name="Bukari Y."/>
            <person name="Amoako-Attah I."/>
            <person name="Meinhardt L.W."/>
            <person name="Bailey B.A."/>
            <person name="Cohen S.P."/>
        </authorList>
    </citation>
    <scope>NUCLEOTIDE SEQUENCE [LARGE SCALE GENOMIC DNA]</scope>
    <source>
        <strain evidence="5 6">GH-12</strain>
    </source>
</reference>
<dbReference type="SUPFAM" id="SSF53590">
    <property type="entry name" value="Nucleoside hydrolase"/>
    <property type="match status" value="1"/>
</dbReference>
<sequence length="389" mass="42629">MALASPEIEVLAIIVSYGNTDIEASFLNVLKMYHVLETHLEAHPEHKSRFPNLFGEVKTILARGCAGPLEGPLASAQYFHGRDGLGDISRLHPEIGHSETPSRLHISSEHGVDVALELMRAASDRELTYVALGPLTNFATMIRQDKELVRSKIGRVVCMGGALDVPGNTSPVAEFNFFADPFAVKEILCPSQGEPPFPLDRFLLLPLDITTPHELPFPVYKNKVDNAFEGEAAPSVAATKHALVHFTSSFLERTRDVMLKFGKDAMELHDIVAVWCAACNPPTTKDLAIGWSETIRLFDIERTGELTRGMLVVDRREDESAYAPGSNRAEVQAQLDKQVGHGILVMPAQVEVASEEQTHSSVRSGVRCVTGTPGPDVLLELLLQRVWGL</sequence>
<dbReference type="EMBL" id="JAYKXP010000054">
    <property type="protein sequence ID" value="KAK7035208.1"/>
    <property type="molecule type" value="Genomic_DNA"/>
</dbReference>
<evidence type="ECO:0000313" key="5">
    <source>
        <dbReference type="EMBL" id="KAK7035208.1"/>
    </source>
</evidence>